<evidence type="ECO:0000256" key="1">
    <source>
        <dbReference type="SAM" id="SignalP"/>
    </source>
</evidence>
<evidence type="ECO:0000313" key="2">
    <source>
        <dbReference type="EMBL" id="GAA6166818.1"/>
    </source>
</evidence>
<dbReference type="Proteomes" id="UP001465153">
    <property type="component" value="Unassembled WGS sequence"/>
</dbReference>
<sequence>MKKLVLAAVAAVCMASSAFASEWIEVKKSVVLDAKPSAVWALVGSFNGIERWHPAVKESRQMGDVRALYLGDGGVIFDQLLEAKEAEHSYRYIVISAPLPIQDYEGVVEVKSRGKKSEVVWRSRFQANGVTDTEAFELVSGIYQAGMDELAKIYN</sequence>
<dbReference type="EMBL" id="BAABWN010000002">
    <property type="protein sequence ID" value="GAA6166818.1"/>
    <property type="molecule type" value="Genomic_DNA"/>
</dbReference>
<keyword evidence="3" id="KW-1185">Reference proteome</keyword>
<proteinExistence type="predicted"/>
<dbReference type="RefSeq" id="WP_233087444.1">
    <property type="nucleotide sequence ID" value="NZ_BAABWN010000002.1"/>
</dbReference>
<organism evidence="2 3">
    <name type="scientific">Sessilibacter corallicola</name>
    <dbReference type="NCBI Taxonomy" id="2904075"/>
    <lineage>
        <taxon>Bacteria</taxon>
        <taxon>Pseudomonadati</taxon>
        <taxon>Pseudomonadota</taxon>
        <taxon>Gammaproteobacteria</taxon>
        <taxon>Cellvibrionales</taxon>
        <taxon>Cellvibrionaceae</taxon>
        <taxon>Sessilibacter</taxon>
    </lineage>
</organism>
<dbReference type="CDD" id="cd07821">
    <property type="entry name" value="PYR_PYL_RCAR_like"/>
    <property type="match status" value="1"/>
</dbReference>
<dbReference type="PANTHER" id="PTHR39332:SF7">
    <property type="entry name" value="SRPBCC FAMILY PROTEIN"/>
    <property type="match status" value="1"/>
</dbReference>
<accession>A0ABQ0A599</accession>
<dbReference type="SUPFAM" id="SSF55961">
    <property type="entry name" value="Bet v1-like"/>
    <property type="match status" value="1"/>
</dbReference>
<keyword evidence="1" id="KW-0732">Signal</keyword>
<evidence type="ECO:0000313" key="3">
    <source>
        <dbReference type="Proteomes" id="UP001465153"/>
    </source>
</evidence>
<feature type="signal peptide" evidence="1">
    <location>
        <begin position="1"/>
        <end position="20"/>
    </location>
</feature>
<dbReference type="InterPro" id="IPR019587">
    <property type="entry name" value="Polyketide_cyclase/dehydratase"/>
</dbReference>
<dbReference type="PANTHER" id="PTHR39332">
    <property type="entry name" value="BLL4707 PROTEIN"/>
    <property type="match status" value="1"/>
</dbReference>
<feature type="chain" id="PRO_5047283731" evidence="1">
    <location>
        <begin position="21"/>
        <end position="155"/>
    </location>
</feature>
<gene>
    <name evidence="2" type="ORF">NBRC116591_06280</name>
</gene>
<dbReference type="Gene3D" id="3.30.530.20">
    <property type="match status" value="1"/>
</dbReference>
<dbReference type="Pfam" id="PF10604">
    <property type="entry name" value="Polyketide_cyc2"/>
    <property type="match status" value="1"/>
</dbReference>
<comment type="caution">
    <text evidence="2">The sequence shown here is derived from an EMBL/GenBank/DDBJ whole genome shotgun (WGS) entry which is preliminary data.</text>
</comment>
<reference evidence="2 3" key="1">
    <citation type="submission" date="2024-04" db="EMBL/GenBank/DDBJ databases">
        <title>Draft genome sequence of Sessilibacter corallicola NBRC 116591.</title>
        <authorList>
            <person name="Miyakawa T."/>
            <person name="Kusuya Y."/>
            <person name="Miura T."/>
        </authorList>
    </citation>
    <scope>NUCLEOTIDE SEQUENCE [LARGE SCALE GENOMIC DNA]</scope>
    <source>
        <strain evidence="2 3">KU-00831-HH</strain>
    </source>
</reference>
<protein>
    <submittedName>
        <fullName evidence="2">SRPBCC family protein</fullName>
    </submittedName>
</protein>
<name>A0ABQ0A599_9GAMM</name>
<dbReference type="InterPro" id="IPR023393">
    <property type="entry name" value="START-like_dom_sf"/>
</dbReference>